<accession>A0AB74U5N9</accession>
<proteinExistence type="predicted"/>
<dbReference type="AlphaFoldDB" id="A0AB74U5N9"/>
<dbReference type="RefSeq" id="WP_353979522.1">
    <property type="nucleotide sequence ID" value="NZ_CP159578.1"/>
</dbReference>
<evidence type="ECO:0000256" key="1">
    <source>
        <dbReference type="SAM" id="Phobius"/>
    </source>
</evidence>
<organism evidence="2">
    <name type="scientific">Salinicola endophyticus</name>
    <dbReference type="NCBI Taxonomy" id="1949083"/>
    <lineage>
        <taxon>Bacteria</taxon>
        <taxon>Pseudomonadati</taxon>
        <taxon>Pseudomonadota</taxon>
        <taxon>Gammaproteobacteria</taxon>
        <taxon>Oceanospirillales</taxon>
        <taxon>Halomonadaceae</taxon>
        <taxon>Salinicola</taxon>
    </lineage>
</organism>
<sequence>MHNVYVPVVGILLVFGAIFGYQAFSDSQVDDNVAQLIATQRGVEKVELKDLESVQKGYGLCGEYRVAGETSYAPFYYSQVNEQVTLDTQAKVFQQYCAR</sequence>
<keyword evidence="1" id="KW-0472">Membrane</keyword>
<keyword evidence="1" id="KW-1133">Transmembrane helix</keyword>
<feature type="transmembrane region" description="Helical" evidence="1">
    <location>
        <begin position="6"/>
        <end position="24"/>
    </location>
</feature>
<name>A0AB74U5N9_9GAMM</name>
<reference evidence="2" key="1">
    <citation type="submission" date="2024-06" db="EMBL/GenBank/DDBJ databases">
        <title>Complete genome of Salinicola endophyticus HNIBRBA4755.</title>
        <authorList>
            <person name="Shin S.Y."/>
            <person name="Kang H."/>
            <person name="Song J."/>
        </authorList>
    </citation>
    <scope>NUCLEOTIDE SEQUENCE</scope>
    <source>
        <strain evidence="2">HNIBRBA4755</strain>
    </source>
</reference>
<protein>
    <submittedName>
        <fullName evidence="2">Uncharacterized protein</fullName>
    </submittedName>
</protein>
<dbReference type="EMBL" id="CP159578">
    <property type="protein sequence ID" value="XCJ78537.1"/>
    <property type="molecule type" value="Genomic_DNA"/>
</dbReference>
<gene>
    <name evidence="2" type="ORF">ABV408_13975</name>
</gene>
<keyword evidence="1" id="KW-0812">Transmembrane</keyword>
<evidence type="ECO:0000313" key="2">
    <source>
        <dbReference type="EMBL" id="XCJ78537.1"/>
    </source>
</evidence>